<dbReference type="InterPro" id="IPR029068">
    <property type="entry name" value="Glyas_Bleomycin-R_OHBP_Dase"/>
</dbReference>
<evidence type="ECO:0008006" key="3">
    <source>
        <dbReference type="Google" id="ProtNLM"/>
    </source>
</evidence>
<evidence type="ECO:0000313" key="2">
    <source>
        <dbReference type="Proteomes" id="UP000009096"/>
    </source>
</evidence>
<dbReference type="KEGG" id="fvr:FVEG_02754"/>
<dbReference type="eggNOG" id="ENOG502S96F">
    <property type="taxonomic scope" value="Eukaryota"/>
</dbReference>
<dbReference type="Gene3D" id="3.10.180.10">
    <property type="entry name" value="2,3-Dihydroxybiphenyl 1,2-Dioxygenase, domain 1"/>
    <property type="match status" value="1"/>
</dbReference>
<dbReference type="RefSeq" id="XP_018746496.1">
    <property type="nucleotide sequence ID" value="XM_018890213.1"/>
</dbReference>
<gene>
    <name evidence="1" type="ORF">FVEG_02754</name>
</gene>
<dbReference type="VEuPathDB" id="FungiDB:FVEG_02754"/>
<accession>W7LXT6</accession>
<dbReference type="EMBL" id="CM000582">
    <property type="protein sequence ID" value="EWG40305.1"/>
    <property type="molecule type" value="Genomic_DNA"/>
</dbReference>
<dbReference type="Proteomes" id="UP000009096">
    <property type="component" value="Chromosome 5"/>
</dbReference>
<dbReference type="OrthoDB" id="447346at2759"/>
<dbReference type="SUPFAM" id="SSF54593">
    <property type="entry name" value="Glyoxalase/Bleomycin resistance protein/Dihydroxybiphenyl dioxygenase"/>
    <property type="match status" value="1"/>
</dbReference>
<dbReference type="EMBL" id="DS022244">
    <property type="protein sequence ID" value="EWG40305.1"/>
    <property type="molecule type" value="Genomic_DNA"/>
</dbReference>
<proteinExistence type="predicted"/>
<sequence length="158" mass="17855">MEVIRSPRYIYLSAAAIAPRIEDHSAYTRAIYQSQIKTRPPTMCEEHLVQETLGQICWLEVPVRDVPRAKALYMDLFGWEFVPEPQKAVADCVKSMHFFSKGKTLHGAFLEHDDEYHVINNNPDKPGALPVLPTLCVLDCEETLAKANAIGVKMKEVT</sequence>
<dbReference type="GeneID" id="30060943"/>
<protein>
    <recommendedName>
        <fullName evidence="3">VOC domain-containing protein</fullName>
    </recommendedName>
</protein>
<evidence type="ECO:0000313" key="1">
    <source>
        <dbReference type="EMBL" id="EWG40305.1"/>
    </source>
</evidence>
<dbReference type="AlphaFoldDB" id="W7LXT6"/>
<keyword evidence="2" id="KW-1185">Reference proteome</keyword>
<name>W7LXT6_GIBM7</name>
<organism evidence="1 2">
    <name type="scientific">Gibberella moniliformis (strain M3125 / FGSC 7600)</name>
    <name type="common">Maize ear and stalk rot fungus</name>
    <name type="synonym">Fusarium verticillioides</name>
    <dbReference type="NCBI Taxonomy" id="334819"/>
    <lineage>
        <taxon>Eukaryota</taxon>
        <taxon>Fungi</taxon>
        <taxon>Dikarya</taxon>
        <taxon>Ascomycota</taxon>
        <taxon>Pezizomycotina</taxon>
        <taxon>Sordariomycetes</taxon>
        <taxon>Hypocreomycetidae</taxon>
        <taxon>Hypocreales</taxon>
        <taxon>Nectriaceae</taxon>
        <taxon>Fusarium</taxon>
        <taxon>Fusarium fujikuroi species complex</taxon>
    </lineage>
</organism>
<reference evidence="1 2" key="1">
    <citation type="journal article" date="2010" name="Nature">
        <title>Comparative genomics reveals mobile pathogenicity chromosomes in Fusarium.</title>
        <authorList>
            <person name="Ma L.J."/>
            <person name="van der Does H.C."/>
            <person name="Borkovich K.A."/>
            <person name="Coleman J.J."/>
            <person name="Daboussi M.J."/>
            <person name="Di Pietro A."/>
            <person name="Dufresne M."/>
            <person name="Freitag M."/>
            <person name="Grabherr M."/>
            <person name="Henrissat B."/>
            <person name="Houterman P.M."/>
            <person name="Kang S."/>
            <person name="Shim W.B."/>
            <person name="Woloshuk C."/>
            <person name="Xie X."/>
            <person name="Xu J.R."/>
            <person name="Antoniw J."/>
            <person name="Baker S.E."/>
            <person name="Bluhm B.H."/>
            <person name="Breakspear A."/>
            <person name="Brown D.W."/>
            <person name="Butchko R.A."/>
            <person name="Chapman S."/>
            <person name="Coulson R."/>
            <person name="Coutinho P.M."/>
            <person name="Danchin E.G."/>
            <person name="Diener A."/>
            <person name="Gale L.R."/>
            <person name="Gardiner D.M."/>
            <person name="Goff S."/>
            <person name="Hammond-Kosack K.E."/>
            <person name="Hilburn K."/>
            <person name="Hua-Van A."/>
            <person name="Jonkers W."/>
            <person name="Kazan K."/>
            <person name="Kodira C.D."/>
            <person name="Koehrsen M."/>
            <person name="Kumar L."/>
            <person name="Lee Y.H."/>
            <person name="Li L."/>
            <person name="Manners J.M."/>
            <person name="Miranda-Saavedra D."/>
            <person name="Mukherjee M."/>
            <person name="Park G."/>
            <person name="Park J."/>
            <person name="Park S.Y."/>
            <person name="Proctor R.H."/>
            <person name="Regev A."/>
            <person name="Ruiz-Roldan M.C."/>
            <person name="Sain D."/>
            <person name="Sakthikumar S."/>
            <person name="Sykes S."/>
            <person name="Schwartz D.C."/>
            <person name="Turgeon B.G."/>
            <person name="Wapinski I."/>
            <person name="Yoder O."/>
            <person name="Young S."/>
            <person name="Zeng Q."/>
            <person name="Zhou S."/>
            <person name="Galagan J."/>
            <person name="Cuomo C.A."/>
            <person name="Kistler H.C."/>
            <person name="Rep M."/>
        </authorList>
    </citation>
    <scope>NUCLEOTIDE SEQUENCE [LARGE SCALE GENOMIC DNA]</scope>
    <source>
        <strain evidence="2">M3125 / FGSC 7600</strain>
    </source>
</reference>